<feature type="compositionally biased region" description="Polar residues" evidence="1">
    <location>
        <begin position="339"/>
        <end position="350"/>
    </location>
</feature>
<proteinExistence type="predicted"/>
<dbReference type="PANTHER" id="PTHR17384">
    <property type="entry name" value="P-SELECTIN GLYCOPROTEIN LIGAND-1"/>
    <property type="match status" value="1"/>
</dbReference>
<feature type="transmembrane region" description="Helical" evidence="2">
    <location>
        <begin position="264"/>
        <end position="288"/>
    </location>
</feature>
<dbReference type="AGR" id="Xenbase:XB-GENE-29099399"/>
<dbReference type="Proteomes" id="UP000008143">
    <property type="component" value="Chromosome 1"/>
</dbReference>
<dbReference type="RefSeq" id="XP_002932105.2">
    <property type="nucleotide sequence ID" value="XM_002932059.5"/>
</dbReference>
<dbReference type="InterPro" id="IPR026195">
    <property type="entry name" value="PSGL-1"/>
</dbReference>
<keyword evidence="3" id="KW-0732">Signal</keyword>
<dbReference type="CTD" id="6404"/>
<feature type="compositionally biased region" description="Polar residues" evidence="1">
    <location>
        <begin position="199"/>
        <end position="237"/>
    </location>
</feature>
<feature type="signal peptide" evidence="3">
    <location>
        <begin position="1"/>
        <end position="20"/>
    </location>
</feature>
<name>A0A8J0QLD7_XENTR</name>
<dbReference type="Xenbase" id="XB-GENE-29099399">
    <property type="gene designation" value="selplg"/>
</dbReference>
<keyword evidence="2" id="KW-1133">Transmembrane helix</keyword>
<dbReference type="GeneID" id="100492154"/>
<feature type="region of interest" description="Disordered" evidence="1">
    <location>
        <begin position="328"/>
        <end position="350"/>
    </location>
</feature>
<evidence type="ECO:0000313" key="6">
    <source>
        <dbReference type="Xenbase" id="XB-GENE-29099399"/>
    </source>
</evidence>
<accession>A0A8J0QLD7</accession>
<dbReference type="OMA" id="HAPDLNH"/>
<dbReference type="KEGG" id="xtr:100492154"/>
<sequence>MLFPWATILKLSIVVPLSIAYKLPAQNNGHLALLNDEILQDPSKGAHEGKMELQYSSLLRKKREDANKSADAVQEDNSTLISNTSDAIIATSKTMSLLEKSTEAPISVTHSESSLDESETNSISPDQESTPTPLIHQSTDSLDHISFLSSTASPDVTSGTNKGFEETTISDHTETIQTIYSTNQSESATGHVNEYKTFSPPSQFSTKSPSESIVTSTNHPREPNNTTKQKPDDSTSSSKTMVVTFITTFAEQSPPVHSLMRQCMLAILILAVLCTIFLISTIALAAKLSRVKSRYKMRQSHFTEMTCITSLLPESDQQSKVKPKKMKTFAASVEESDGDNTTLNSFLPDH</sequence>
<dbReference type="PANTHER" id="PTHR17384:SF7">
    <property type="entry name" value="P-SELECTIN GLYCOPROTEIN LIGAND 1"/>
    <property type="match status" value="1"/>
</dbReference>
<dbReference type="GO" id="GO:0005886">
    <property type="term" value="C:plasma membrane"/>
    <property type="evidence" value="ECO:0000318"/>
    <property type="project" value="GO_Central"/>
</dbReference>
<dbReference type="GO" id="GO:0050901">
    <property type="term" value="P:leukocyte tethering or rolling"/>
    <property type="evidence" value="ECO:0000318"/>
    <property type="project" value="GO_Central"/>
</dbReference>
<evidence type="ECO:0000256" key="2">
    <source>
        <dbReference type="SAM" id="Phobius"/>
    </source>
</evidence>
<keyword evidence="2" id="KW-0812">Transmembrane</keyword>
<feature type="region of interest" description="Disordered" evidence="1">
    <location>
        <begin position="150"/>
        <end position="237"/>
    </location>
</feature>
<evidence type="ECO:0000256" key="3">
    <source>
        <dbReference type="SAM" id="SignalP"/>
    </source>
</evidence>
<feature type="chain" id="PRO_5035224440" evidence="3">
    <location>
        <begin position="21"/>
        <end position="350"/>
    </location>
</feature>
<evidence type="ECO:0000313" key="5">
    <source>
        <dbReference type="RefSeq" id="XP_002932105.2"/>
    </source>
</evidence>
<reference evidence="5" key="1">
    <citation type="submission" date="2025-08" db="UniProtKB">
        <authorList>
            <consortium name="RefSeq"/>
        </authorList>
    </citation>
    <scope>IDENTIFICATION</scope>
    <source>
        <strain evidence="5">Nigerian</strain>
        <tissue evidence="5">Liver and blood</tissue>
    </source>
</reference>
<dbReference type="OrthoDB" id="8927116at2759"/>
<feature type="compositionally biased region" description="Basic and acidic residues" evidence="1">
    <location>
        <begin position="163"/>
        <end position="174"/>
    </location>
</feature>
<feature type="compositionally biased region" description="Polar residues" evidence="1">
    <location>
        <begin position="150"/>
        <end position="161"/>
    </location>
</feature>
<protein>
    <submittedName>
        <fullName evidence="5">P-selectin glycoprotein ligand 1</fullName>
    </submittedName>
</protein>
<evidence type="ECO:0000256" key="1">
    <source>
        <dbReference type="SAM" id="MobiDB-lite"/>
    </source>
</evidence>
<keyword evidence="2" id="KW-0472">Membrane</keyword>
<evidence type="ECO:0000313" key="4">
    <source>
        <dbReference type="Proteomes" id="UP000008143"/>
    </source>
</evidence>
<feature type="region of interest" description="Disordered" evidence="1">
    <location>
        <begin position="101"/>
        <end position="137"/>
    </location>
</feature>
<feature type="compositionally biased region" description="Polar residues" evidence="1">
    <location>
        <begin position="175"/>
        <end position="190"/>
    </location>
</feature>
<feature type="compositionally biased region" description="Polar residues" evidence="1">
    <location>
        <begin position="120"/>
        <end position="137"/>
    </location>
</feature>
<gene>
    <name evidence="5 6" type="primary">selplg</name>
</gene>
<keyword evidence="4" id="KW-1185">Reference proteome</keyword>
<dbReference type="AlphaFoldDB" id="A0A8J0QLD7"/>
<organism evidence="4 5">
    <name type="scientific">Xenopus tropicalis</name>
    <name type="common">Western clawed frog</name>
    <name type="synonym">Silurana tropicalis</name>
    <dbReference type="NCBI Taxonomy" id="8364"/>
    <lineage>
        <taxon>Eukaryota</taxon>
        <taxon>Metazoa</taxon>
        <taxon>Chordata</taxon>
        <taxon>Craniata</taxon>
        <taxon>Vertebrata</taxon>
        <taxon>Euteleostomi</taxon>
        <taxon>Amphibia</taxon>
        <taxon>Batrachia</taxon>
        <taxon>Anura</taxon>
        <taxon>Pipoidea</taxon>
        <taxon>Pipidae</taxon>
        <taxon>Xenopodinae</taxon>
        <taxon>Xenopus</taxon>
        <taxon>Silurana</taxon>
    </lineage>
</organism>